<name>A0A1T3NJ76_9ACTN</name>
<evidence type="ECO:0000256" key="1">
    <source>
        <dbReference type="SAM" id="MobiDB-lite"/>
    </source>
</evidence>
<accession>A0A1T3NJ76</accession>
<evidence type="ECO:0000313" key="3">
    <source>
        <dbReference type="Proteomes" id="UP000190037"/>
    </source>
</evidence>
<feature type="region of interest" description="Disordered" evidence="1">
    <location>
        <begin position="73"/>
        <end position="108"/>
    </location>
</feature>
<keyword evidence="3" id="KW-1185">Reference proteome</keyword>
<feature type="region of interest" description="Disordered" evidence="1">
    <location>
        <begin position="1"/>
        <end position="24"/>
    </location>
</feature>
<dbReference type="AlphaFoldDB" id="A0A1T3NJ76"/>
<organism evidence="2 3">
    <name type="scientific">Embleya scabrispora</name>
    <dbReference type="NCBI Taxonomy" id="159449"/>
    <lineage>
        <taxon>Bacteria</taxon>
        <taxon>Bacillati</taxon>
        <taxon>Actinomycetota</taxon>
        <taxon>Actinomycetes</taxon>
        <taxon>Kitasatosporales</taxon>
        <taxon>Streptomycetaceae</taxon>
        <taxon>Embleya</taxon>
    </lineage>
</organism>
<gene>
    <name evidence="2" type="ORF">B4N89_40600</name>
</gene>
<evidence type="ECO:0000313" key="2">
    <source>
        <dbReference type="EMBL" id="OPC76906.1"/>
    </source>
</evidence>
<reference evidence="2 3" key="1">
    <citation type="submission" date="2017-03" db="EMBL/GenBank/DDBJ databases">
        <title>Draft genome sequence of Streptomyces scabrisporus NF3, endophyte isolated from Amphipterygium adstringens.</title>
        <authorList>
            <person name="Vazquez M."/>
            <person name="Ceapa C.D."/>
            <person name="Rodriguez Luna D."/>
            <person name="Sanchez Esquivel S."/>
        </authorList>
    </citation>
    <scope>NUCLEOTIDE SEQUENCE [LARGE SCALE GENOMIC DNA]</scope>
    <source>
        <strain evidence="2 3">NF3</strain>
    </source>
</reference>
<dbReference type="EMBL" id="MWQN01000004">
    <property type="protein sequence ID" value="OPC76906.1"/>
    <property type="molecule type" value="Genomic_DNA"/>
</dbReference>
<dbReference type="Proteomes" id="UP000190037">
    <property type="component" value="Unassembled WGS sequence"/>
</dbReference>
<protein>
    <submittedName>
        <fullName evidence="2">Uncharacterized protein</fullName>
    </submittedName>
</protein>
<dbReference type="STRING" id="159449.B4N89_40600"/>
<comment type="caution">
    <text evidence="2">The sequence shown here is derived from an EMBL/GenBank/DDBJ whole genome shotgun (WGS) entry which is preliminary data.</text>
</comment>
<sequence>MAVDHQAGVGAEGLTNGPDPAQAQVGQWAIARRIERSEFHAAEPGRHRLAGRGGDVARLAAAGGAIDVGVERDRFGTGAAEPSPQRHAGGAGGEVAQRLLDAAPHGRM</sequence>
<proteinExistence type="predicted"/>